<dbReference type="Proteomes" id="UP000624279">
    <property type="component" value="Unassembled WGS sequence"/>
</dbReference>
<name>A0ABR6Y7W3_9BURK</name>
<keyword evidence="2" id="KW-1185">Reference proteome</keyword>
<proteinExistence type="predicted"/>
<accession>A0ABR6Y7W3</accession>
<organism evidence="1 2">
    <name type="scientific">Undibacterium flavidum</name>
    <dbReference type="NCBI Taxonomy" id="2762297"/>
    <lineage>
        <taxon>Bacteria</taxon>
        <taxon>Pseudomonadati</taxon>
        <taxon>Pseudomonadota</taxon>
        <taxon>Betaproteobacteria</taxon>
        <taxon>Burkholderiales</taxon>
        <taxon>Oxalobacteraceae</taxon>
        <taxon>Undibacterium</taxon>
    </lineage>
</organism>
<evidence type="ECO:0000313" key="1">
    <source>
        <dbReference type="EMBL" id="MBC3872711.1"/>
    </source>
</evidence>
<dbReference type="PANTHER" id="PTHR46523:SF1">
    <property type="entry name" value="DCTP PYROPHOSPHATASE 1"/>
    <property type="match status" value="1"/>
</dbReference>
<comment type="caution">
    <text evidence="1">The sequence shown here is derived from an EMBL/GenBank/DDBJ whole genome shotgun (WGS) entry which is preliminary data.</text>
</comment>
<dbReference type="SUPFAM" id="SSF101386">
    <property type="entry name" value="all-alpha NTP pyrophosphatases"/>
    <property type="match status" value="1"/>
</dbReference>
<dbReference type="Pfam" id="PF12643">
    <property type="entry name" value="MazG-like"/>
    <property type="match status" value="1"/>
</dbReference>
<reference evidence="1 2" key="1">
    <citation type="submission" date="2020-08" db="EMBL/GenBank/DDBJ databases">
        <title>Novel species isolated from subtropical streams in China.</title>
        <authorList>
            <person name="Lu H."/>
        </authorList>
    </citation>
    <scope>NUCLEOTIDE SEQUENCE [LARGE SCALE GENOMIC DNA]</scope>
    <source>
        <strain evidence="1 2">LX15W</strain>
    </source>
</reference>
<sequence length="121" mass="13790">MSAKIQNLQQLRDQLRAFVAERDWQQFHTPKNLASALSVEAAELLEPFQWLKTGEIEELSAETHTAIRYEMADVLNYLVMLADRLDVDLLAAANEKIQLNAQKYPAQTARGSALKYTELKK</sequence>
<evidence type="ECO:0000313" key="2">
    <source>
        <dbReference type="Proteomes" id="UP000624279"/>
    </source>
</evidence>
<gene>
    <name evidence="1" type="ORF">H8K55_03855</name>
</gene>
<dbReference type="InterPro" id="IPR052555">
    <property type="entry name" value="dCTP_Pyrophosphatase"/>
</dbReference>
<dbReference type="PIRSF" id="PIRSF029826">
    <property type="entry name" value="UCP029826_pph"/>
    <property type="match status" value="1"/>
</dbReference>
<dbReference type="PANTHER" id="PTHR46523">
    <property type="entry name" value="DCTP PYROPHOSPHATASE 1"/>
    <property type="match status" value="1"/>
</dbReference>
<dbReference type="InterPro" id="IPR025984">
    <property type="entry name" value="DCTPP"/>
</dbReference>
<dbReference type="CDD" id="cd11537">
    <property type="entry name" value="NTP-PPase_RS21-C6_like"/>
    <property type="match status" value="1"/>
</dbReference>
<dbReference type="EMBL" id="JACOGA010000003">
    <property type="protein sequence ID" value="MBC3872711.1"/>
    <property type="molecule type" value="Genomic_DNA"/>
</dbReference>
<protein>
    <submittedName>
        <fullName evidence="1">Nucleotide pyrophosphohydrolase</fullName>
    </submittedName>
</protein>
<dbReference type="Gene3D" id="1.10.287.1080">
    <property type="entry name" value="MazG-like"/>
    <property type="match status" value="1"/>
</dbReference>